<name>A0ABN5GX65_9FIRM</name>
<evidence type="ECO:0000256" key="1">
    <source>
        <dbReference type="SAM" id="MobiDB-lite"/>
    </source>
</evidence>
<sequence length="60" mass="7138">MTFRAAIQRNQTEQKPPRSVPERLAAHGLKLAIFFQPNLDNLPKYRYWILLYLVKHCTIQ</sequence>
<dbReference type="EMBL" id="CP019454">
    <property type="protein sequence ID" value="AUW93058.1"/>
    <property type="molecule type" value="Genomic_DNA"/>
</dbReference>
<evidence type="ECO:0000313" key="2">
    <source>
        <dbReference type="EMBL" id="AUW93058.1"/>
    </source>
</evidence>
<dbReference type="Proteomes" id="UP000325292">
    <property type="component" value="Chromosome"/>
</dbReference>
<organism evidence="2 3">
    <name type="scientific">Sulfobacillus thermotolerans</name>
    <dbReference type="NCBI Taxonomy" id="338644"/>
    <lineage>
        <taxon>Bacteria</taxon>
        <taxon>Bacillati</taxon>
        <taxon>Bacillota</taxon>
        <taxon>Clostridia</taxon>
        <taxon>Eubacteriales</taxon>
        <taxon>Clostridiales Family XVII. Incertae Sedis</taxon>
        <taxon>Sulfobacillus</taxon>
    </lineage>
</organism>
<protein>
    <submittedName>
        <fullName evidence="2">Uncharacterized protein</fullName>
    </submittedName>
</protein>
<gene>
    <name evidence="2" type="ORF">BXT84_03075</name>
</gene>
<feature type="region of interest" description="Disordered" evidence="1">
    <location>
        <begin position="1"/>
        <end position="20"/>
    </location>
</feature>
<reference evidence="2 3" key="1">
    <citation type="journal article" date="2019" name="Sci. Rep.">
        <title>Sulfobacillus thermotolerans: new insights into resistance and metabolic capacities of acidophilic chemolithotrophs.</title>
        <authorList>
            <person name="Panyushkina A.E."/>
            <person name="Babenko V.V."/>
            <person name="Nikitina A.S."/>
            <person name="Selezneva O.V."/>
            <person name="Tsaplina I.A."/>
            <person name="Letarova M.A."/>
            <person name="Kostryukova E.S."/>
            <person name="Letarov A.V."/>
        </authorList>
    </citation>
    <scope>NUCLEOTIDE SEQUENCE [LARGE SCALE GENOMIC DNA]</scope>
    <source>
        <strain evidence="2 3">Kr1</strain>
    </source>
</reference>
<proteinExistence type="predicted"/>
<accession>A0ABN5GX65</accession>
<evidence type="ECO:0000313" key="3">
    <source>
        <dbReference type="Proteomes" id="UP000325292"/>
    </source>
</evidence>
<keyword evidence="3" id="KW-1185">Reference proteome</keyword>